<reference evidence="16 17" key="1">
    <citation type="submission" date="2021-06" db="EMBL/GenBank/DDBJ databases">
        <authorList>
            <person name="Sun Q."/>
            <person name="Li D."/>
        </authorList>
    </citation>
    <scope>NUCLEOTIDE SEQUENCE [LARGE SCALE GENOMIC DNA]</scope>
    <source>
        <strain evidence="16 17">MSJd-7</strain>
    </source>
</reference>
<evidence type="ECO:0000256" key="12">
    <source>
        <dbReference type="ARBA" id="ARBA00037847"/>
    </source>
</evidence>
<dbReference type="Pfam" id="PF00430">
    <property type="entry name" value="ATP-synt_B"/>
    <property type="match status" value="1"/>
</dbReference>
<comment type="function">
    <text evidence="13">Component of the F(0) channel, it forms part of the peripheral stalk, linking F(1) to F(0).</text>
</comment>
<evidence type="ECO:0000256" key="10">
    <source>
        <dbReference type="ARBA" id="ARBA00023310"/>
    </source>
</evidence>
<dbReference type="PANTHER" id="PTHR33445:SF1">
    <property type="entry name" value="ATP SYNTHASE SUBUNIT B"/>
    <property type="match status" value="1"/>
</dbReference>
<keyword evidence="6 13" id="KW-0375">Hydrogen ion transport</keyword>
<evidence type="ECO:0000256" key="3">
    <source>
        <dbReference type="ARBA" id="ARBA00022475"/>
    </source>
</evidence>
<keyword evidence="8 13" id="KW-0406">Ion transport</keyword>
<evidence type="ECO:0000256" key="4">
    <source>
        <dbReference type="ARBA" id="ARBA00022547"/>
    </source>
</evidence>
<evidence type="ECO:0000256" key="7">
    <source>
        <dbReference type="ARBA" id="ARBA00022989"/>
    </source>
</evidence>
<evidence type="ECO:0000313" key="17">
    <source>
        <dbReference type="Proteomes" id="UP000783588"/>
    </source>
</evidence>
<comment type="subcellular location">
    <subcellularLocation>
        <location evidence="13">Cell membrane</location>
        <topology evidence="13">Single-pass membrane protein</topology>
    </subcellularLocation>
    <subcellularLocation>
        <location evidence="12">Endomembrane system</location>
        <topology evidence="12">Single-pass membrane protein</topology>
    </subcellularLocation>
</comment>
<evidence type="ECO:0000313" key="16">
    <source>
        <dbReference type="EMBL" id="MBU5491163.1"/>
    </source>
</evidence>
<keyword evidence="15" id="KW-0175">Coiled coil</keyword>
<comment type="similarity">
    <text evidence="1 13 14">Belongs to the ATPase B chain family.</text>
</comment>
<keyword evidence="17" id="KW-1185">Reference proteome</keyword>
<proteinExistence type="inferred from homology"/>
<dbReference type="CDD" id="cd06503">
    <property type="entry name" value="ATP-synt_Fo_b"/>
    <property type="match status" value="1"/>
</dbReference>
<accession>A0ABS6ETZ4</accession>
<evidence type="ECO:0000256" key="14">
    <source>
        <dbReference type="RuleBase" id="RU003848"/>
    </source>
</evidence>
<evidence type="ECO:0000256" key="6">
    <source>
        <dbReference type="ARBA" id="ARBA00022781"/>
    </source>
</evidence>
<keyword evidence="4 13" id="KW-0138">CF(0)</keyword>
<feature type="coiled-coil region" evidence="15">
    <location>
        <begin position="39"/>
        <end position="113"/>
    </location>
</feature>
<sequence>MILNLNWQIIWVFVNLLILFLLMKKFLFGPITKMLDNRAKSVADTLDQADERLADAEKQKAEYTQQLADARGEASRIIEEARKRADLAYSRRMNEAEKDIQRLNEQAARQREADREAMLKSAKQQIAALVLLTTAKVSQHAMNADADRTMLDSFLNEAGDEL</sequence>
<evidence type="ECO:0000256" key="8">
    <source>
        <dbReference type="ARBA" id="ARBA00023065"/>
    </source>
</evidence>
<dbReference type="Proteomes" id="UP000783588">
    <property type="component" value="Unassembled WGS sequence"/>
</dbReference>
<keyword evidence="9 13" id="KW-0472">Membrane</keyword>
<keyword evidence="7 13" id="KW-1133">Transmembrane helix</keyword>
<keyword evidence="5 13" id="KW-0812">Transmembrane</keyword>
<name>A0ABS6ETZ4_9FIRM</name>
<dbReference type="InterPro" id="IPR005864">
    <property type="entry name" value="ATP_synth_F0_bsu_bac"/>
</dbReference>
<dbReference type="InterPro" id="IPR050059">
    <property type="entry name" value="ATP_synthase_B_chain"/>
</dbReference>
<protein>
    <recommendedName>
        <fullName evidence="13">ATP synthase subunit b</fullName>
    </recommendedName>
    <alternativeName>
        <fullName evidence="13">ATP synthase F(0) sector subunit b</fullName>
    </alternativeName>
    <alternativeName>
        <fullName evidence="13">ATPase subunit I</fullName>
    </alternativeName>
    <alternativeName>
        <fullName evidence="13">F-type ATPase subunit b</fullName>
        <shortName evidence="13">F-ATPase subunit b</shortName>
    </alternativeName>
</protein>
<evidence type="ECO:0000256" key="13">
    <source>
        <dbReference type="HAMAP-Rule" id="MF_01398"/>
    </source>
</evidence>
<evidence type="ECO:0000256" key="2">
    <source>
        <dbReference type="ARBA" id="ARBA00022448"/>
    </source>
</evidence>
<keyword evidence="2 13" id="KW-0813">Transport</keyword>
<comment type="subunit">
    <text evidence="13">F-type ATPases have 2 components, F(1) - the catalytic core - and F(0) - the membrane proton channel. F(1) has five subunits: alpha(3), beta(3), gamma(1), delta(1), epsilon(1). F(0) has three main subunits: a(1), b(2) and c(10-14). The alpha and beta chains form an alternating ring which encloses part of the gamma chain. F(1) is attached to F(0) by a central stalk formed by the gamma and epsilon chains, while a peripheral stalk is formed by the delta and b chains.</text>
</comment>
<dbReference type="RefSeq" id="WP_216470876.1">
    <property type="nucleotide sequence ID" value="NZ_JAHLQI010000006.1"/>
</dbReference>
<comment type="function">
    <text evidence="11 13">F(1)F(0) ATP synthase produces ATP from ADP in the presence of a proton or sodium gradient. F-type ATPases consist of two structural domains, F(1) containing the extramembraneous catalytic core and F(0) containing the membrane proton channel, linked together by a central stalk and a peripheral stalk. During catalysis, ATP synthesis in the catalytic domain of F(1) is coupled via a rotary mechanism of the central stalk subunits to proton translocation.</text>
</comment>
<evidence type="ECO:0000256" key="5">
    <source>
        <dbReference type="ARBA" id="ARBA00022692"/>
    </source>
</evidence>
<organism evidence="16 17">
    <name type="scientific">Butyricicoccus intestinisimiae</name>
    <dbReference type="NCBI Taxonomy" id="2841509"/>
    <lineage>
        <taxon>Bacteria</taxon>
        <taxon>Bacillati</taxon>
        <taxon>Bacillota</taxon>
        <taxon>Clostridia</taxon>
        <taxon>Eubacteriales</taxon>
        <taxon>Butyricicoccaceae</taxon>
        <taxon>Butyricicoccus</taxon>
    </lineage>
</organism>
<evidence type="ECO:0000256" key="9">
    <source>
        <dbReference type="ARBA" id="ARBA00023136"/>
    </source>
</evidence>
<dbReference type="NCBIfam" id="TIGR01144">
    <property type="entry name" value="ATP_synt_b"/>
    <property type="match status" value="1"/>
</dbReference>
<dbReference type="InterPro" id="IPR002146">
    <property type="entry name" value="ATP_synth_b/b'su_bac/chlpt"/>
</dbReference>
<dbReference type="HAMAP" id="MF_01398">
    <property type="entry name" value="ATP_synth_b_bprime"/>
    <property type="match status" value="1"/>
</dbReference>
<dbReference type="PANTHER" id="PTHR33445">
    <property type="entry name" value="ATP SYNTHASE SUBUNIT B', CHLOROPLASTIC"/>
    <property type="match status" value="1"/>
</dbReference>
<evidence type="ECO:0000256" key="11">
    <source>
        <dbReference type="ARBA" id="ARBA00025198"/>
    </source>
</evidence>
<gene>
    <name evidence="13 16" type="primary">atpF</name>
    <name evidence="16" type="ORF">KQI75_11150</name>
</gene>
<comment type="caution">
    <text evidence="16">The sequence shown here is derived from an EMBL/GenBank/DDBJ whole genome shotgun (WGS) entry which is preliminary data.</text>
</comment>
<evidence type="ECO:0000256" key="15">
    <source>
        <dbReference type="SAM" id="Coils"/>
    </source>
</evidence>
<feature type="transmembrane region" description="Helical" evidence="13">
    <location>
        <begin position="6"/>
        <end position="23"/>
    </location>
</feature>
<evidence type="ECO:0000256" key="1">
    <source>
        <dbReference type="ARBA" id="ARBA00005513"/>
    </source>
</evidence>
<dbReference type="EMBL" id="JAHLQI010000006">
    <property type="protein sequence ID" value="MBU5491163.1"/>
    <property type="molecule type" value="Genomic_DNA"/>
</dbReference>
<keyword evidence="10 13" id="KW-0066">ATP synthesis</keyword>
<keyword evidence="3 13" id="KW-1003">Cell membrane</keyword>